<feature type="domain" description="Transposase IS4-like" evidence="1">
    <location>
        <begin position="2"/>
        <end position="135"/>
    </location>
</feature>
<evidence type="ECO:0000313" key="3">
    <source>
        <dbReference type="Proteomes" id="UP001597094"/>
    </source>
</evidence>
<evidence type="ECO:0000313" key="2">
    <source>
        <dbReference type="EMBL" id="MFD1186622.1"/>
    </source>
</evidence>
<accession>A0ABW3SP21</accession>
<evidence type="ECO:0000259" key="1">
    <source>
        <dbReference type="Pfam" id="PF01609"/>
    </source>
</evidence>
<dbReference type="PANTHER" id="PTHR30007">
    <property type="entry name" value="PHP DOMAIN PROTEIN"/>
    <property type="match status" value="1"/>
</dbReference>
<dbReference type="Proteomes" id="UP001597094">
    <property type="component" value="Unassembled WGS sequence"/>
</dbReference>
<dbReference type="RefSeq" id="WP_377526961.1">
    <property type="nucleotide sequence ID" value="NZ_JBHTLD010000080.1"/>
</dbReference>
<proteinExistence type="predicted"/>
<organism evidence="2 3">
    <name type="scientific">Pontibacter rugosus</name>
    <dbReference type="NCBI Taxonomy" id="1745966"/>
    <lineage>
        <taxon>Bacteria</taxon>
        <taxon>Pseudomonadati</taxon>
        <taxon>Bacteroidota</taxon>
        <taxon>Cytophagia</taxon>
        <taxon>Cytophagales</taxon>
        <taxon>Hymenobacteraceae</taxon>
        <taxon>Pontibacter</taxon>
    </lineage>
</organism>
<gene>
    <name evidence="2" type="ORF">ACFQ2O_10425</name>
</gene>
<name>A0ABW3SP21_9BACT</name>
<dbReference type="EMBL" id="JBHTLD010000080">
    <property type="protein sequence ID" value="MFD1186622.1"/>
    <property type="molecule type" value="Genomic_DNA"/>
</dbReference>
<keyword evidence="3" id="KW-1185">Reference proteome</keyword>
<reference evidence="3" key="1">
    <citation type="journal article" date="2019" name="Int. J. Syst. Evol. Microbiol.">
        <title>The Global Catalogue of Microorganisms (GCM) 10K type strain sequencing project: providing services to taxonomists for standard genome sequencing and annotation.</title>
        <authorList>
            <consortium name="The Broad Institute Genomics Platform"/>
            <consortium name="The Broad Institute Genome Sequencing Center for Infectious Disease"/>
            <person name="Wu L."/>
            <person name="Ma J."/>
        </authorList>
    </citation>
    <scope>NUCLEOTIDE SEQUENCE [LARGE SCALE GENOMIC DNA]</scope>
    <source>
        <strain evidence="3">JCM 31319</strain>
    </source>
</reference>
<comment type="caution">
    <text evidence="2">The sequence shown here is derived from an EMBL/GenBank/DDBJ whole genome shotgun (WGS) entry which is preliminary data.</text>
</comment>
<dbReference type="Pfam" id="PF01609">
    <property type="entry name" value="DDE_Tnp_1"/>
    <property type="match status" value="1"/>
</dbReference>
<feature type="non-terminal residue" evidence="2">
    <location>
        <position position="1"/>
    </location>
</feature>
<protein>
    <submittedName>
        <fullName evidence="2">Transposase</fullName>
    </submittedName>
</protein>
<dbReference type="PANTHER" id="PTHR30007:SF0">
    <property type="entry name" value="TRANSPOSASE"/>
    <property type="match status" value="1"/>
</dbReference>
<sequence>AKRVKGRKRHLVVDTLGLMIMVIVHRADIDERRGGRYLLLRIASRIADFARLRVFFADQGYGGPNMREWVSSTFPRWGWRLEIINKIYKKVFVALPKRWIVERTFGWFNLYRRLSKDYELSTKSAETMIQITMIHIMLKKLSK</sequence>
<dbReference type="InterPro" id="IPR002559">
    <property type="entry name" value="Transposase_11"/>
</dbReference>